<dbReference type="Proteomes" id="UP000468717">
    <property type="component" value="Unassembled WGS sequence"/>
</dbReference>
<feature type="domain" description="Glucose-methanol-choline oxidoreductase C-terminal" evidence="6">
    <location>
        <begin position="451"/>
        <end position="574"/>
    </location>
</feature>
<dbReference type="EMBL" id="WFLI01000054">
    <property type="protein sequence ID" value="KAB8059168.1"/>
    <property type="molecule type" value="Genomic_DNA"/>
</dbReference>
<evidence type="ECO:0000256" key="4">
    <source>
        <dbReference type="ARBA" id="ARBA00023002"/>
    </source>
</evidence>
<evidence type="ECO:0000259" key="5">
    <source>
        <dbReference type="Pfam" id="PF00732"/>
    </source>
</evidence>
<proteinExistence type="inferred from homology"/>
<evidence type="ECO:0000256" key="1">
    <source>
        <dbReference type="ARBA" id="ARBA00010790"/>
    </source>
</evidence>
<evidence type="ECO:0000313" key="8">
    <source>
        <dbReference type="Proteomes" id="UP000468717"/>
    </source>
</evidence>
<comment type="caution">
    <text evidence="7">The sequence shown here is derived from an EMBL/GenBank/DDBJ whole genome shotgun (WGS) entry which is preliminary data.</text>
</comment>
<dbReference type="RefSeq" id="WP_152285071.1">
    <property type="nucleotide sequence ID" value="NZ_WFLI01000054.1"/>
</dbReference>
<accession>A0A6I1HWW0</accession>
<comment type="similarity">
    <text evidence="1">Belongs to the GMC oxidoreductase family.</text>
</comment>
<organism evidence="7 8">
    <name type="scientific">Janthinobacterium violaceinigrum</name>
    <dbReference type="NCBI Taxonomy" id="2654252"/>
    <lineage>
        <taxon>Bacteria</taxon>
        <taxon>Pseudomonadati</taxon>
        <taxon>Pseudomonadota</taxon>
        <taxon>Betaproteobacteria</taxon>
        <taxon>Burkholderiales</taxon>
        <taxon>Oxalobacteraceae</taxon>
        <taxon>Janthinobacterium</taxon>
    </lineage>
</organism>
<feature type="domain" description="Glucose-methanol-choline oxidoreductase N-terminal" evidence="5">
    <location>
        <begin position="238"/>
        <end position="352"/>
    </location>
</feature>
<evidence type="ECO:0000259" key="6">
    <source>
        <dbReference type="Pfam" id="PF05199"/>
    </source>
</evidence>
<protein>
    <submittedName>
        <fullName evidence="7">GMC family oxidoreductase</fullName>
    </submittedName>
</protein>
<name>A0A6I1HWW0_9BURK</name>
<dbReference type="Gene3D" id="3.50.50.60">
    <property type="entry name" value="FAD/NAD(P)-binding domain"/>
    <property type="match status" value="2"/>
</dbReference>
<dbReference type="InterPro" id="IPR036188">
    <property type="entry name" value="FAD/NAD-bd_sf"/>
</dbReference>
<gene>
    <name evidence="7" type="ORF">GCN75_26835</name>
</gene>
<evidence type="ECO:0000256" key="2">
    <source>
        <dbReference type="ARBA" id="ARBA00022630"/>
    </source>
</evidence>
<keyword evidence="3" id="KW-0274">FAD</keyword>
<dbReference type="SUPFAM" id="SSF51905">
    <property type="entry name" value="FAD/NAD(P)-binding domain"/>
    <property type="match status" value="1"/>
</dbReference>
<keyword evidence="2" id="KW-0285">Flavoprotein</keyword>
<dbReference type="GO" id="GO:0016614">
    <property type="term" value="F:oxidoreductase activity, acting on CH-OH group of donors"/>
    <property type="evidence" value="ECO:0007669"/>
    <property type="project" value="InterPro"/>
</dbReference>
<dbReference type="Pfam" id="PF05199">
    <property type="entry name" value="GMC_oxred_C"/>
    <property type="match status" value="1"/>
</dbReference>
<dbReference type="AlphaFoldDB" id="A0A6I1HWW0"/>
<dbReference type="InterPro" id="IPR007867">
    <property type="entry name" value="GMC_OxRtase_C"/>
</dbReference>
<evidence type="ECO:0000256" key="3">
    <source>
        <dbReference type="ARBA" id="ARBA00022827"/>
    </source>
</evidence>
<dbReference type="PANTHER" id="PTHR46056:SF12">
    <property type="entry name" value="LONG-CHAIN-ALCOHOL OXIDASE"/>
    <property type="match status" value="1"/>
</dbReference>
<reference evidence="7 8" key="1">
    <citation type="submission" date="2019-10" db="EMBL/GenBank/DDBJ databases">
        <title>Three novel species isolated from a subtropical stream in China.</title>
        <authorList>
            <person name="Lu H."/>
        </authorList>
    </citation>
    <scope>NUCLEOTIDE SEQUENCE [LARGE SCALE GENOMIC DNA]</scope>
    <source>
        <strain evidence="7 8">FT13W</strain>
    </source>
</reference>
<sequence>MSDITPDLKMKPVDAVIVGFGWTGAIMAKELTEAGLNVVALERGEYRDTYPDGAYPKTLDELTYIQRSKLFQDMSKSTFTFRHSITGVAVPYRQIGAFKPGTGVGGAGLHWSGMHWRVLPEELQIRSHYERRYGKKFIPEGMTIQDFGVTYAELEPHFDFVEKVFGTSGQAYKVNGIVVGDGNVFEGDRSDNYALAPQKVPYTAELFRRAAKAVGYHPFVNASSNASGPYTNPYGCQMGPCNFCGFCSGYACYNYSKASPNVNIMPALRMVANFELRANCNVVRINLDGSKKRATGVTYINADGKAVEQPADLVIASAFAYNNAHLFLLSGIGKPYDPVSNEGVVGRNIAYQMMSTIQTFFKEDTNTNPFIGAGGTGVALDDWNGDNFDHGPLGFVGGSPAWCNPAGSKPISGIATPDGTPAWGSAWKKAVKKSYLNTVSFDCHGANMTYRDCYVDLDPTYTDKYGQQLLRFTFDWKENDIKMSRFVTDKMMKVAEAMNPESIKVSVKNVGDHLDLRNYQTTHWAGGTAMGADRKTSVVNRYLQSWDVHNVFAVGSSVFPVGIGYNPTGLACALTYWSAKAIREQYLKDPRPLVA</sequence>
<keyword evidence="8" id="KW-1185">Reference proteome</keyword>
<keyword evidence="4" id="KW-0560">Oxidoreductase</keyword>
<dbReference type="PANTHER" id="PTHR46056">
    <property type="entry name" value="LONG-CHAIN-ALCOHOL OXIDASE"/>
    <property type="match status" value="1"/>
</dbReference>
<dbReference type="GO" id="GO:0050660">
    <property type="term" value="F:flavin adenine dinucleotide binding"/>
    <property type="evidence" value="ECO:0007669"/>
    <property type="project" value="InterPro"/>
</dbReference>
<dbReference type="Pfam" id="PF00732">
    <property type="entry name" value="GMC_oxred_N"/>
    <property type="match status" value="1"/>
</dbReference>
<dbReference type="InterPro" id="IPR000172">
    <property type="entry name" value="GMC_OxRdtase_N"/>
</dbReference>
<dbReference type="SUPFAM" id="SSF54373">
    <property type="entry name" value="FAD-linked reductases, C-terminal domain"/>
    <property type="match status" value="1"/>
</dbReference>
<evidence type="ECO:0000313" key="7">
    <source>
        <dbReference type="EMBL" id="KAB8059168.1"/>
    </source>
</evidence>